<organism evidence="1">
    <name type="scientific">Pongo abelii</name>
    <name type="common">Sumatran orangutan</name>
    <name type="synonym">Pongo pygmaeus abelii</name>
    <dbReference type="NCBI Taxonomy" id="9601"/>
    <lineage>
        <taxon>Eukaryota</taxon>
        <taxon>Metazoa</taxon>
        <taxon>Chordata</taxon>
        <taxon>Craniata</taxon>
        <taxon>Vertebrata</taxon>
        <taxon>Euteleostomi</taxon>
        <taxon>Mammalia</taxon>
        <taxon>Eutheria</taxon>
        <taxon>Euarchontoglires</taxon>
        <taxon>Primates</taxon>
        <taxon>Haplorrhini</taxon>
        <taxon>Catarrhini</taxon>
        <taxon>Hominidae</taxon>
        <taxon>Pongo</taxon>
    </lineage>
</organism>
<gene>
    <name evidence="1" type="ORF">CR201_G0038514</name>
</gene>
<reference evidence="1" key="1">
    <citation type="submission" date="2017-12" db="EMBL/GenBank/DDBJ databases">
        <title>High-resolution comparative analysis of great ape genomes.</title>
        <authorList>
            <person name="Pollen A."/>
            <person name="Hastie A."/>
            <person name="Hormozdiari F."/>
            <person name="Dougherty M."/>
            <person name="Liu R."/>
            <person name="Chaisson M."/>
            <person name="Hoppe E."/>
            <person name="Hill C."/>
            <person name="Pang A."/>
            <person name="Hillier L."/>
            <person name="Baker C."/>
            <person name="Armstrong J."/>
            <person name="Shendure J."/>
            <person name="Paten B."/>
            <person name="Wilson R."/>
            <person name="Chao H."/>
            <person name="Schneider V."/>
            <person name="Ventura M."/>
            <person name="Kronenberg Z."/>
            <person name="Murali S."/>
            <person name="Gordon D."/>
            <person name="Cantsilieris S."/>
            <person name="Munson K."/>
            <person name="Nelson B."/>
            <person name="Raja A."/>
            <person name="Underwood J."/>
            <person name="Diekhans M."/>
            <person name="Fiddes I."/>
            <person name="Haussler D."/>
            <person name="Eichler E."/>
        </authorList>
    </citation>
    <scope>NUCLEOTIDE SEQUENCE [LARGE SCALE GENOMIC DNA]</scope>
    <source>
        <strain evidence="1">Susie</strain>
    </source>
</reference>
<dbReference type="EMBL" id="NDHI03003528">
    <property type="protein sequence ID" value="PNJ27082.1"/>
    <property type="molecule type" value="Genomic_DNA"/>
</dbReference>
<proteinExistence type="predicted"/>
<comment type="caution">
    <text evidence="1">The sequence shown here is derived from an EMBL/GenBank/DDBJ whole genome shotgun (WGS) entry which is preliminary data.</text>
</comment>
<sequence>MWVLGIAATFCGLFLLPGENTQRPAAGARLCAANPVLPV</sequence>
<protein>
    <submittedName>
        <fullName evidence="1">LYPD1 isoform 3</fullName>
    </submittedName>
</protein>
<accession>A0A2J8T233</accession>
<name>A0A2J8T233_PONAB</name>
<dbReference type="AlphaFoldDB" id="A0A2J8T233"/>
<evidence type="ECO:0000313" key="1">
    <source>
        <dbReference type="EMBL" id="PNJ27082.1"/>
    </source>
</evidence>